<dbReference type="EMBL" id="CP036267">
    <property type="protein sequence ID" value="QDT31889.1"/>
    <property type="molecule type" value="Genomic_DNA"/>
</dbReference>
<dbReference type="AlphaFoldDB" id="A0A517QJS0"/>
<evidence type="ECO:0000313" key="2">
    <source>
        <dbReference type="Proteomes" id="UP000315724"/>
    </source>
</evidence>
<accession>A0A517QJS0</accession>
<reference evidence="1 2" key="1">
    <citation type="submission" date="2019-02" db="EMBL/GenBank/DDBJ databases">
        <title>Deep-cultivation of Planctomycetes and their phenomic and genomic characterization uncovers novel biology.</title>
        <authorList>
            <person name="Wiegand S."/>
            <person name="Jogler M."/>
            <person name="Boedeker C."/>
            <person name="Pinto D."/>
            <person name="Vollmers J."/>
            <person name="Rivas-Marin E."/>
            <person name="Kohn T."/>
            <person name="Peeters S.H."/>
            <person name="Heuer A."/>
            <person name="Rast P."/>
            <person name="Oberbeckmann S."/>
            <person name="Bunk B."/>
            <person name="Jeske O."/>
            <person name="Meyerdierks A."/>
            <person name="Storesund J.E."/>
            <person name="Kallscheuer N."/>
            <person name="Luecker S."/>
            <person name="Lage O.M."/>
            <person name="Pohl T."/>
            <person name="Merkel B.J."/>
            <person name="Hornburger P."/>
            <person name="Mueller R.-W."/>
            <person name="Bruemmer F."/>
            <person name="Labrenz M."/>
            <person name="Spormann A.M."/>
            <person name="Op den Camp H."/>
            <person name="Overmann J."/>
            <person name="Amann R."/>
            <person name="Jetten M.S.M."/>
            <person name="Mascher T."/>
            <person name="Medema M.H."/>
            <person name="Devos D.P."/>
            <person name="Kaster A.-K."/>
            <person name="Ovreas L."/>
            <person name="Rohde M."/>
            <person name="Galperin M.Y."/>
            <person name="Jogler C."/>
        </authorList>
    </citation>
    <scope>NUCLEOTIDE SEQUENCE [LARGE SCALE GENOMIC DNA]</scope>
    <source>
        <strain evidence="1 2">Mal48</strain>
    </source>
</reference>
<dbReference type="KEGG" id="tpol:Mal48_11250"/>
<evidence type="ECO:0000313" key="1">
    <source>
        <dbReference type="EMBL" id="QDT31889.1"/>
    </source>
</evidence>
<name>A0A517QJS0_9PLAN</name>
<dbReference type="Proteomes" id="UP000315724">
    <property type="component" value="Chromosome"/>
</dbReference>
<keyword evidence="2" id="KW-1185">Reference proteome</keyword>
<gene>
    <name evidence="1" type="ORF">Mal48_11250</name>
</gene>
<proteinExistence type="predicted"/>
<protein>
    <submittedName>
        <fullName evidence="1">Uncharacterized protein</fullName>
    </submittedName>
</protein>
<organism evidence="1 2">
    <name type="scientific">Thalassoglobus polymorphus</name>
    <dbReference type="NCBI Taxonomy" id="2527994"/>
    <lineage>
        <taxon>Bacteria</taxon>
        <taxon>Pseudomonadati</taxon>
        <taxon>Planctomycetota</taxon>
        <taxon>Planctomycetia</taxon>
        <taxon>Planctomycetales</taxon>
        <taxon>Planctomycetaceae</taxon>
        <taxon>Thalassoglobus</taxon>
    </lineage>
</organism>
<sequence length="76" mass="8600">MLFATRQILQTNSKDALDLTGRQKGSLCWYENILVADFSHTISDSIVAQLDAKKHDETVWLADARADDLFYPAAER</sequence>